<evidence type="ECO:0000313" key="3">
    <source>
        <dbReference type="Proteomes" id="UP000178098"/>
    </source>
</evidence>
<proteinExistence type="predicted"/>
<protein>
    <recommendedName>
        <fullName evidence="1">Polymerase beta nucleotidyltransferase domain-containing protein</fullName>
    </recommendedName>
</protein>
<dbReference type="CDD" id="cd05403">
    <property type="entry name" value="NT_KNTase_like"/>
    <property type="match status" value="1"/>
</dbReference>
<name>A0A1F7HHT3_9BACT</name>
<comment type="caution">
    <text evidence="2">The sequence shown here is derived from an EMBL/GenBank/DDBJ whole genome shotgun (WGS) entry which is preliminary data.</text>
</comment>
<organism evidence="2 3">
    <name type="scientific">Candidatus Roizmanbacteria bacterium RIFCSPHIGHO2_02_FULL_43_11</name>
    <dbReference type="NCBI Taxonomy" id="1802043"/>
    <lineage>
        <taxon>Bacteria</taxon>
        <taxon>Candidatus Roizmaniibacteriota</taxon>
    </lineage>
</organism>
<reference evidence="2 3" key="1">
    <citation type="journal article" date="2016" name="Nat. Commun.">
        <title>Thousands of microbial genomes shed light on interconnected biogeochemical processes in an aquifer system.</title>
        <authorList>
            <person name="Anantharaman K."/>
            <person name="Brown C.T."/>
            <person name="Hug L.A."/>
            <person name="Sharon I."/>
            <person name="Castelle C.J."/>
            <person name="Probst A.J."/>
            <person name="Thomas B.C."/>
            <person name="Singh A."/>
            <person name="Wilkins M.J."/>
            <person name="Karaoz U."/>
            <person name="Brodie E.L."/>
            <person name="Williams K.H."/>
            <person name="Hubbard S.S."/>
            <person name="Banfield J.F."/>
        </authorList>
    </citation>
    <scope>NUCLEOTIDE SEQUENCE [LARGE SCALE GENOMIC DNA]</scope>
</reference>
<dbReference type="Pfam" id="PF18765">
    <property type="entry name" value="Polbeta"/>
    <property type="match status" value="1"/>
</dbReference>
<feature type="domain" description="Polymerase beta nucleotidyltransferase" evidence="1">
    <location>
        <begin position="13"/>
        <end position="93"/>
    </location>
</feature>
<sequence>MISSMLSEKILNEIRHILFSHIDKNVSKAFVFGSWSNETARKFSDVDIGIESEQEIDLRTVGEIREDFDNSSLPYVIEIVDFSTVSEKFKSIAKKTQIPLN</sequence>
<dbReference type="InterPro" id="IPR043519">
    <property type="entry name" value="NT_sf"/>
</dbReference>
<dbReference type="AlphaFoldDB" id="A0A1F7HHT3"/>
<dbReference type="Proteomes" id="UP000178098">
    <property type="component" value="Unassembled WGS sequence"/>
</dbReference>
<accession>A0A1F7HHT3</accession>
<dbReference type="Gene3D" id="3.30.460.10">
    <property type="entry name" value="Beta Polymerase, domain 2"/>
    <property type="match status" value="1"/>
</dbReference>
<dbReference type="SUPFAM" id="SSF81301">
    <property type="entry name" value="Nucleotidyltransferase"/>
    <property type="match status" value="1"/>
</dbReference>
<gene>
    <name evidence="2" type="ORF">A3D08_03600</name>
</gene>
<evidence type="ECO:0000313" key="2">
    <source>
        <dbReference type="EMBL" id="OGK30322.1"/>
    </source>
</evidence>
<dbReference type="InterPro" id="IPR041633">
    <property type="entry name" value="Polbeta"/>
</dbReference>
<dbReference type="EMBL" id="MFZT01000029">
    <property type="protein sequence ID" value="OGK30322.1"/>
    <property type="molecule type" value="Genomic_DNA"/>
</dbReference>
<evidence type="ECO:0000259" key="1">
    <source>
        <dbReference type="Pfam" id="PF18765"/>
    </source>
</evidence>